<dbReference type="InterPro" id="IPR046947">
    <property type="entry name" value="LytR-like"/>
</dbReference>
<dbReference type="SUPFAM" id="SSF52172">
    <property type="entry name" value="CheY-like"/>
    <property type="match status" value="1"/>
</dbReference>
<comment type="caution">
    <text evidence="4">The sequence shown here is derived from an EMBL/GenBank/DDBJ whole genome shotgun (WGS) entry which is preliminary data.</text>
</comment>
<organism evidence="4 5">
    <name type="scientific">Salegentibacter chungangensis</name>
    <dbReference type="NCBI Taxonomy" id="1335724"/>
    <lineage>
        <taxon>Bacteria</taxon>
        <taxon>Pseudomonadati</taxon>
        <taxon>Bacteroidota</taxon>
        <taxon>Flavobacteriia</taxon>
        <taxon>Flavobacteriales</taxon>
        <taxon>Flavobacteriaceae</taxon>
        <taxon>Salegentibacter</taxon>
    </lineage>
</organism>
<evidence type="ECO:0000256" key="1">
    <source>
        <dbReference type="PROSITE-ProRule" id="PRU00169"/>
    </source>
</evidence>
<proteinExistence type="predicted"/>
<sequence>MNIVIIEDEIHASDALESIILKFRPDTRILAKPESIEEAISWFKKNDAPDLIFCDIHLSDGSSFEIFKQVEVNTPIIFTTAYNEYAIDAFKLNSIDYLLKPLKNEEVNAAIEKYEGLNQSNLNLELEKLNDLLRQTHQLKTKESKSRFMVKSGKTIKVISSKDTAYFLAEDGVVLLVTFQGKRFVINYTLDQLEEDLDPGSFFRANRQLIVNINTVKEVNPYFKGRLHLVLEPGPEEDQIISSSKASSFKDWLDY</sequence>
<evidence type="ECO:0000313" key="5">
    <source>
        <dbReference type="Proteomes" id="UP001597131"/>
    </source>
</evidence>
<dbReference type="RefSeq" id="WP_380741799.1">
    <property type="nucleotide sequence ID" value="NZ_JBHTLI010000001.1"/>
</dbReference>
<evidence type="ECO:0000259" key="3">
    <source>
        <dbReference type="PROSITE" id="PS50930"/>
    </source>
</evidence>
<dbReference type="InterPro" id="IPR001789">
    <property type="entry name" value="Sig_transdc_resp-reg_receiver"/>
</dbReference>
<feature type="domain" description="Response regulatory" evidence="2">
    <location>
        <begin position="2"/>
        <end position="115"/>
    </location>
</feature>
<protein>
    <submittedName>
        <fullName evidence="4">LytR/AlgR family response regulator transcription factor</fullName>
    </submittedName>
</protein>
<feature type="modified residue" description="4-aspartylphosphate" evidence="1">
    <location>
        <position position="55"/>
    </location>
</feature>
<gene>
    <name evidence="4" type="ORF">ACFQ3Q_00310</name>
</gene>
<dbReference type="Pfam" id="PF04397">
    <property type="entry name" value="LytTR"/>
    <property type="match status" value="1"/>
</dbReference>
<keyword evidence="1" id="KW-0597">Phosphoprotein</keyword>
<dbReference type="InterPro" id="IPR011006">
    <property type="entry name" value="CheY-like_superfamily"/>
</dbReference>
<reference evidence="5" key="1">
    <citation type="journal article" date="2019" name="Int. J. Syst. Evol. Microbiol.">
        <title>The Global Catalogue of Microorganisms (GCM) 10K type strain sequencing project: providing services to taxonomists for standard genome sequencing and annotation.</title>
        <authorList>
            <consortium name="The Broad Institute Genomics Platform"/>
            <consortium name="The Broad Institute Genome Sequencing Center for Infectious Disease"/>
            <person name="Wu L."/>
            <person name="Ma J."/>
        </authorList>
    </citation>
    <scope>NUCLEOTIDE SEQUENCE [LARGE SCALE GENOMIC DNA]</scope>
    <source>
        <strain evidence="5">CCUG 64793</strain>
    </source>
</reference>
<dbReference type="Gene3D" id="3.40.50.2300">
    <property type="match status" value="1"/>
</dbReference>
<dbReference type="SMART" id="SM00448">
    <property type="entry name" value="REC"/>
    <property type="match status" value="1"/>
</dbReference>
<evidence type="ECO:0000259" key="2">
    <source>
        <dbReference type="PROSITE" id="PS50110"/>
    </source>
</evidence>
<dbReference type="InterPro" id="IPR007492">
    <property type="entry name" value="LytTR_DNA-bd_dom"/>
</dbReference>
<dbReference type="PROSITE" id="PS50930">
    <property type="entry name" value="HTH_LYTTR"/>
    <property type="match status" value="1"/>
</dbReference>
<dbReference type="Proteomes" id="UP001597131">
    <property type="component" value="Unassembled WGS sequence"/>
</dbReference>
<feature type="domain" description="HTH LytTR-type" evidence="3">
    <location>
        <begin position="148"/>
        <end position="231"/>
    </location>
</feature>
<dbReference type="PANTHER" id="PTHR37299:SF1">
    <property type="entry name" value="STAGE 0 SPORULATION PROTEIN A HOMOLOG"/>
    <property type="match status" value="1"/>
</dbReference>
<name>A0ABW3NLM4_9FLAO</name>
<dbReference type="SMART" id="SM00850">
    <property type="entry name" value="LytTR"/>
    <property type="match status" value="1"/>
</dbReference>
<dbReference type="PROSITE" id="PS50110">
    <property type="entry name" value="RESPONSE_REGULATORY"/>
    <property type="match status" value="1"/>
</dbReference>
<dbReference type="Pfam" id="PF00072">
    <property type="entry name" value="Response_reg"/>
    <property type="match status" value="1"/>
</dbReference>
<keyword evidence="5" id="KW-1185">Reference proteome</keyword>
<dbReference type="Gene3D" id="2.40.50.1020">
    <property type="entry name" value="LytTr DNA-binding domain"/>
    <property type="match status" value="1"/>
</dbReference>
<dbReference type="EMBL" id="JBHTLI010000001">
    <property type="protein sequence ID" value="MFD1094177.1"/>
    <property type="molecule type" value="Genomic_DNA"/>
</dbReference>
<accession>A0ABW3NLM4</accession>
<dbReference type="PANTHER" id="PTHR37299">
    <property type="entry name" value="TRANSCRIPTIONAL REGULATOR-RELATED"/>
    <property type="match status" value="1"/>
</dbReference>
<evidence type="ECO:0000313" key="4">
    <source>
        <dbReference type="EMBL" id="MFD1094177.1"/>
    </source>
</evidence>